<evidence type="ECO:0000313" key="2">
    <source>
        <dbReference type="Proteomes" id="UP000053593"/>
    </source>
</evidence>
<dbReference type="AlphaFoldDB" id="A0A0D0BUX4"/>
<dbReference type="HOGENOM" id="CLU_2622275_0_0_1"/>
<proteinExistence type="predicted"/>
<evidence type="ECO:0000313" key="1">
    <source>
        <dbReference type="EMBL" id="KIK59316.1"/>
    </source>
</evidence>
<accession>A0A0D0BUX4</accession>
<reference evidence="1 2" key="1">
    <citation type="submission" date="2014-04" db="EMBL/GenBank/DDBJ databases">
        <title>Evolutionary Origins and Diversification of the Mycorrhizal Mutualists.</title>
        <authorList>
            <consortium name="DOE Joint Genome Institute"/>
            <consortium name="Mycorrhizal Genomics Consortium"/>
            <person name="Kohler A."/>
            <person name="Kuo A."/>
            <person name="Nagy L.G."/>
            <person name="Floudas D."/>
            <person name="Copeland A."/>
            <person name="Barry K.W."/>
            <person name="Cichocki N."/>
            <person name="Veneault-Fourrey C."/>
            <person name="LaButti K."/>
            <person name="Lindquist E.A."/>
            <person name="Lipzen A."/>
            <person name="Lundell T."/>
            <person name="Morin E."/>
            <person name="Murat C."/>
            <person name="Riley R."/>
            <person name="Ohm R."/>
            <person name="Sun H."/>
            <person name="Tunlid A."/>
            <person name="Henrissat B."/>
            <person name="Grigoriev I.V."/>
            <person name="Hibbett D.S."/>
            <person name="Martin F."/>
        </authorList>
    </citation>
    <scope>NUCLEOTIDE SEQUENCE [LARGE SCALE GENOMIC DNA]</scope>
    <source>
        <strain evidence="1 2">FD-317 M1</strain>
    </source>
</reference>
<protein>
    <submittedName>
        <fullName evidence="1">Uncharacterized protein</fullName>
    </submittedName>
</protein>
<keyword evidence="2" id="KW-1185">Reference proteome</keyword>
<dbReference type="Proteomes" id="UP000053593">
    <property type="component" value="Unassembled WGS sequence"/>
</dbReference>
<dbReference type="EMBL" id="KN834780">
    <property type="protein sequence ID" value="KIK59316.1"/>
    <property type="molecule type" value="Genomic_DNA"/>
</dbReference>
<name>A0A0D0BUX4_9AGAR</name>
<organism evidence="1 2">
    <name type="scientific">Collybiopsis luxurians FD-317 M1</name>
    <dbReference type="NCBI Taxonomy" id="944289"/>
    <lineage>
        <taxon>Eukaryota</taxon>
        <taxon>Fungi</taxon>
        <taxon>Dikarya</taxon>
        <taxon>Basidiomycota</taxon>
        <taxon>Agaricomycotina</taxon>
        <taxon>Agaricomycetes</taxon>
        <taxon>Agaricomycetidae</taxon>
        <taxon>Agaricales</taxon>
        <taxon>Marasmiineae</taxon>
        <taxon>Omphalotaceae</taxon>
        <taxon>Collybiopsis</taxon>
        <taxon>Collybiopsis luxurians</taxon>
    </lineage>
</organism>
<gene>
    <name evidence="1" type="ORF">GYMLUDRAFT_677290</name>
</gene>
<sequence>MRWVQGTLNIVGAARAEKTPDMTRVYGSGICGGEDVGWAVEVERESDGGGNEGPSEASIRVLRSRNFSLSTLPMNSFS</sequence>